<dbReference type="eggNOG" id="KOG1901">
    <property type="taxonomic scope" value="Eukaryota"/>
</dbReference>
<dbReference type="Gramene" id="EOY32254">
    <property type="protein sequence ID" value="EOY32254"/>
    <property type="gene ID" value="TCM_039931"/>
</dbReference>
<dbReference type="Proteomes" id="UP000026915">
    <property type="component" value="Chromosome 9"/>
</dbReference>
<dbReference type="GO" id="GO:1990247">
    <property type="term" value="F:N6-methyladenosine-containing RNA reader activity"/>
    <property type="evidence" value="ECO:0007669"/>
    <property type="project" value="UniProtKB-UniRule"/>
</dbReference>
<dbReference type="CDD" id="cd21134">
    <property type="entry name" value="YTH"/>
    <property type="match status" value="1"/>
</dbReference>
<gene>
    <name evidence="3" type="ORF">TCM_039931</name>
</gene>
<evidence type="ECO:0000259" key="2">
    <source>
        <dbReference type="PROSITE" id="PS50882"/>
    </source>
</evidence>
<dbReference type="AlphaFoldDB" id="A0A061GYN3"/>
<evidence type="ECO:0000313" key="3">
    <source>
        <dbReference type="EMBL" id="EOY32254.1"/>
    </source>
</evidence>
<protein>
    <recommendedName>
        <fullName evidence="1">YTH domain-containing family protein</fullName>
    </recommendedName>
</protein>
<dbReference type="InParanoid" id="A0A061GYN3"/>
<comment type="similarity">
    <text evidence="1">Belongs to the YTHDF family.</text>
</comment>
<dbReference type="GO" id="GO:0061157">
    <property type="term" value="P:mRNA destabilization"/>
    <property type="evidence" value="ECO:0000318"/>
    <property type="project" value="GO_Central"/>
</dbReference>
<accession>A0A061GYN3</accession>
<dbReference type="HOGENOM" id="CLU_788482_0_0_1"/>
<dbReference type="InterPro" id="IPR007275">
    <property type="entry name" value="YTH_domain"/>
</dbReference>
<dbReference type="GO" id="GO:0005737">
    <property type="term" value="C:cytoplasm"/>
    <property type="evidence" value="ECO:0000318"/>
    <property type="project" value="GO_Central"/>
</dbReference>
<dbReference type="EMBL" id="CM001887">
    <property type="protein sequence ID" value="EOY32254.1"/>
    <property type="molecule type" value="Genomic_DNA"/>
</dbReference>
<reference evidence="3 4" key="1">
    <citation type="journal article" date="2013" name="Genome Biol.">
        <title>The genome sequence of the most widely cultivated cacao type and its use to identify candidate genes regulating pod color.</title>
        <authorList>
            <person name="Motamayor J.C."/>
            <person name="Mockaitis K."/>
            <person name="Schmutz J."/>
            <person name="Haiminen N."/>
            <person name="Iii D.L."/>
            <person name="Cornejo O."/>
            <person name="Findley S.D."/>
            <person name="Zheng P."/>
            <person name="Utro F."/>
            <person name="Royaert S."/>
            <person name="Saski C."/>
            <person name="Jenkins J."/>
            <person name="Podicheti R."/>
            <person name="Zhao M."/>
            <person name="Scheffler B.E."/>
            <person name="Stack J.C."/>
            <person name="Feltus F.A."/>
            <person name="Mustiga G.M."/>
            <person name="Amores F."/>
            <person name="Phillips W."/>
            <person name="Marelli J.P."/>
            <person name="May G.D."/>
            <person name="Shapiro H."/>
            <person name="Ma J."/>
            <person name="Bustamante C.D."/>
            <person name="Schnell R.J."/>
            <person name="Main D."/>
            <person name="Gilbert D."/>
            <person name="Parida L."/>
            <person name="Kuhn D.N."/>
        </authorList>
    </citation>
    <scope>NUCLEOTIDE SEQUENCE [LARGE SCALE GENOMIC DNA]</scope>
    <source>
        <strain evidence="4">cv. Matina 1-6</strain>
    </source>
</reference>
<dbReference type="Pfam" id="PF04146">
    <property type="entry name" value="YTH"/>
    <property type="match status" value="1"/>
</dbReference>
<evidence type="ECO:0000256" key="1">
    <source>
        <dbReference type="RuleBase" id="RU369095"/>
    </source>
</evidence>
<keyword evidence="1" id="KW-0694">RNA-binding</keyword>
<dbReference type="STRING" id="3641.A0A061GYN3"/>
<keyword evidence="4" id="KW-1185">Reference proteome</keyword>
<comment type="function">
    <text evidence="1">Specifically recognizes and binds N6-methyladenosine (m6A)-containing RNAs, and regulates mRNA stability. M6A is a modification present at internal sites of mRNAs and some non-coding RNAs and plays a role in mRNA stability and processing.</text>
</comment>
<dbReference type="PROSITE" id="PS50882">
    <property type="entry name" value="YTH"/>
    <property type="match status" value="1"/>
</dbReference>
<dbReference type="InterPro" id="IPR045168">
    <property type="entry name" value="YTH_prot"/>
</dbReference>
<feature type="domain" description="YTH" evidence="2">
    <location>
        <begin position="227"/>
        <end position="352"/>
    </location>
</feature>
<dbReference type="GO" id="GO:0003729">
    <property type="term" value="F:mRNA binding"/>
    <property type="evidence" value="ECO:0000318"/>
    <property type="project" value="GO_Central"/>
</dbReference>
<name>A0A061GYN3_THECC</name>
<sequence>MDAADYPGASNESGDFSIIRPLSACGSHQQHVSYGEQLCVRLCASNFLLASGYGNSTGSWDGYPHFVNADGLHLSPVICNENQSLLLHASYGFTPEMSYGQYSPVGTPLPSLLVEGPLCASQQVPFPPIYRPLPASPNVPAAVPVIPTELMTLESSRENVHYGTRSGYLIQYGSYGVGNISGIFGSSAVTSPAAYSQPVGILGSYEHRQMVASYTRILLGWRSGSSVGHYPHDGSYQSSKFSSASVPFLGLMTRQDLFLTRARDERETRTQYVFLMSLRVKASGQFCGVAQMAGPVDFESDADFWQQDRWSGQFPVQWHVIKDVPNNGFRHILLQNNDNKPVTHSRDSQEVA</sequence>
<dbReference type="PANTHER" id="PTHR12357:SF77">
    <property type="entry name" value="YTH DOMAIN-CONTAINING FAMILY PROTEIN"/>
    <property type="match status" value="1"/>
</dbReference>
<dbReference type="PANTHER" id="PTHR12357">
    <property type="entry name" value="YTH YT521-B HOMOLOGY DOMAIN-CONTAINING"/>
    <property type="match status" value="1"/>
</dbReference>
<dbReference type="Gene3D" id="3.10.590.10">
    <property type="entry name" value="ph1033 like domains"/>
    <property type="match status" value="1"/>
</dbReference>
<proteinExistence type="inferred from homology"/>
<evidence type="ECO:0000313" key="4">
    <source>
        <dbReference type="Proteomes" id="UP000026915"/>
    </source>
</evidence>
<dbReference type="OMA" id="VICNENQ"/>
<organism evidence="3 4">
    <name type="scientific">Theobroma cacao</name>
    <name type="common">Cacao</name>
    <name type="synonym">Cocoa</name>
    <dbReference type="NCBI Taxonomy" id="3641"/>
    <lineage>
        <taxon>Eukaryota</taxon>
        <taxon>Viridiplantae</taxon>
        <taxon>Streptophyta</taxon>
        <taxon>Embryophyta</taxon>
        <taxon>Tracheophyta</taxon>
        <taxon>Spermatophyta</taxon>
        <taxon>Magnoliopsida</taxon>
        <taxon>eudicotyledons</taxon>
        <taxon>Gunneridae</taxon>
        <taxon>Pentapetalae</taxon>
        <taxon>rosids</taxon>
        <taxon>malvids</taxon>
        <taxon>Malvales</taxon>
        <taxon>Malvaceae</taxon>
        <taxon>Byttnerioideae</taxon>
        <taxon>Theobroma</taxon>
    </lineage>
</organism>